<dbReference type="InterPro" id="IPR013783">
    <property type="entry name" value="Ig-like_fold"/>
</dbReference>
<proteinExistence type="predicted"/>
<sequence>MPQAHAQKGAVFVEHYGNPIANLTTQNKAIVQTLQGDMLIANAQGVVHYNGHQWQRIDVKATVYDLLTDSATVFTAGRMSFGYLKRNPTGQLVYASLTTTHKKLPKRPGNFYSIGKTNQHIYFLSKKLLVEVDKKKLKVTRFWQSQPQKPYQGLVTFQNKVFVNIAGEGLHQLGGKKLTPTLKGSKGAKFKDIQITSAFASKYLPFFTASDNFVYRYDGTLWQKLVLQDQKYLHEHTLTTGNAIGEKYLALGTLDAGVLVVEANTGKTLFVINDQTGLPDDEILAIGVDQQLGLWIAHSLGISRAALNVPVKGFGHYPGLLGSMTAVTHWQDKVYVATNEGVFYLHKTETYAELIKHITHEKVEKKKPVVTKIVTEVGGGTVVGNLINKAFGRKKKKRVIYRKVPQRQVKTATSQVTKELLQKRLYNLRSFPYFYQKVAGFDGKVTQLLALPNQLLIASNNGLYSYQNKRVKLVLPKVYVHHLLYQDELLLVATSKGLISLQNKASAWVVHDRFSQLKLPVYSVAKIKNNLWLGSENKAAKVQLSADNHYQRHQVFELPQYYLENVQVANLQNKPVLFLSDGVYRFNVTKKQFERDRLLKMLNLPYQTIQHQDKHIWTNFRGRWVDMQSLKTTQYLSLFTKISDIYQDKQGFLWVIHDNGLHKLGLSYTLRGKRLNVLVNRVFDHQNKDLPFDKIRVHQGTKAYGVNIRLKVPYYLNETSVEYQYRMKGGKKGWSKWQSSPLLTFNMLPRGKHTIEVRARNGLGEESRIKEVKVKIIPPFWKTWWFYLIEVLVLLSLVFASAASSRFQKFERYSYILTFVTIITVFEFIVLSLEPSVDEFSGGVPVFKLFMNIILAISLNPIERKLAMWLSKSKHRKYN</sequence>
<evidence type="ECO:0000259" key="2">
    <source>
        <dbReference type="Pfam" id="PF07495"/>
    </source>
</evidence>
<comment type="caution">
    <text evidence="3">The sequence shown here is derived from an EMBL/GenBank/DDBJ whole genome shotgun (WGS) entry which is preliminary data.</text>
</comment>
<evidence type="ECO:0000313" key="3">
    <source>
        <dbReference type="EMBL" id="EAY24997.1"/>
    </source>
</evidence>
<reference evidence="3 4" key="1">
    <citation type="submission" date="2007-01" db="EMBL/GenBank/DDBJ databases">
        <authorList>
            <person name="Haygood M."/>
            <person name="Podell S."/>
            <person name="Anderson C."/>
            <person name="Hopkinson B."/>
            <person name="Roe K."/>
            <person name="Barbeau K."/>
            <person name="Gaasterland T."/>
            <person name="Ferriera S."/>
            <person name="Johnson J."/>
            <person name="Kravitz S."/>
            <person name="Beeson K."/>
            <person name="Sutton G."/>
            <person name="Rogers Y.-H."/>
            <person name="Friedman R."/>
            <person name="Frazier M."/>
            <person name="Venter J.C."/>
        </authorList>
    </citation>
    <scope>NUCLEOTIDE SEQUENCE [LARGE SCALE GENOMIC DNA]</scope>
    <source>
        <strain evidence="3 4">ATCC 23134</strain>
    </source>
</reference>
<evidence type="ECO:0000256" key="1">
    <source>
        <dbReference type="SAM" id="Phobius"/>
    </source>
</evidence>
<keyword evidence="1" id="KW-0812">Transmembrane</keyword>
<keyword evidence="1" id="KW-1133">Transmembrane helix</keyword>
<evidence type="ECO:0000313" key="4">
    <source>
        <dbReference type="Proteomes" id="UP000004095"/>
    </source>
</evidence>
<name>A1ZXC3_MICM2</name>
<dbReference type="EMBL" id="AAWS01000057">
    <property type="protein sequence ID" value="EAY24997.1"/>
    <property type="molecule type" value="Genomic_DNA"/>
</dbReference>
<dbReference type="InterPro" id="IPR011047">
    <property type="entry name" value="Quinoprotein_ADH-like_sf"/>
</dbReference>
<protein>
    <submittedName>
        <fullName evidence="3">Two component regulator three Y motif family</fullName>
    </submittedName>
</protein>
<feature type="transmembrane region" description="Helical" evidence="1">
    <location>
        <begin position="784"/>
        <end position="803"/>
    </location>
</feature>
<dbReference type="SUPFAM" id="SSF50998">
    <property type="entry name" value="Quinoprotein alcohol dehydrogenase-like"/>
    <property type="match status" value="1"/>
</dbReference>
<gene>
    <name evidence="3" type="ORF">M23134_03711</name>
</gene>
<dbReference type="InterPro" id="IPR011123">
    <property type="entry name" value="Y_Y_Y"/>
</dbReference>
<dbReference type="Proteomes" id="UP000004095">
    <property type="component" value="Unassembled WGS sequence"/>
</dbReference>
<feature type="transmembrane region" description="Helical" evidence="1">
    <location>
        <begin position="815"/>
        <end position="833"/>
    </location>
</feature>
<dbReference type="AlphaFoldDB" id="A1ZXC3"/>
<dbReference type="Gene3D" id="2.60.40.10">
    <property type="entry name" value="Immunoglobulins"/>
    <property type="match status" value="1"/>
</dbReference>
<feature type="domain" description="Two component regulator three Y" evidence="2">
    <location>
        <begin position="717"/>
        <end position="776"/>
    </location>
</feature>
<dbReference type="Pfam" id="PF07495">
    <property type="entry name" value="Y_Y_Y"/>
    <property type="match status" value="1"/>
</dbReference>
<keyword evidence="1" id="KW-0472">Membrane</keyword>
<keyword evidence="4" id="KW-1185">Reference proteome</keyword>
<dbReference type="Gene3D" id="2.130.10.10">
    <property type="entry name" value="YVTN repeat-like/Quinoprotein amine dehydrogenase"/>
    <property type="match status" value="2"/>
</dbReference>
<dbReference type="eggNOG" id="COG3292">
    <property type="taxonomic scope" value="Bacteria"/>
</dbReference>
<dbReference type="InterPro" id="IPR015943">
    <property type="entry name" value="WD40/YVTN_repeat-like_dom_sf"/>
</dbReference>
<organism evidence="3 4">
    <name type="scientific">Microscilla marina ATCC 23134</name>
    <dbReference type="NCBI Taxonomy" id="313606"/>
    <lineage>
        <taxon>Bacteria</taxon>
        <taxon>Pseudomonadati</taxon>
        <taxon>Bacteroidota</taxon>
        <taxon>Cytophagia</taxon>
        <taxon>Cytophagales</taxon>
        <taxon>Microscillaceae</taxon>
        <taxon>Microscilla</taxon>
    </lineage>
</organism>
<feature type="transmembrane region" description="Helical" evidence="1">
    <location>
        <begin position="845"/>
        <end position="862"/>
    </location>
</feature>
<accession>A1ZXC3</accession>